<dbReference type="Proteomes" id="UP000480178">
    <property type="component" value="Chromosome"/>
</dbReference>
<dbReference type="Gene3D" id="2.60.40.1120">
    <property type="entry name" value="Carboxypeptidase-like, regulatory domain"/>
    <property type="match status" value="1"/>
</dbReference>
<dbReference type="Pfam" id="PF07715">
    <property type="entry name" value="Plug"/>
    <property type="match status" value="1"/>
</dbReference>
<evidence type="ECO:0000256" key="3">
    <source>
        <dbReference type="ARBA" id="ARBA00022452"/>
    </source>
</evidence>
<organism evidence="12 13">
    <name type="scientific">Rhodocytophaga rosea</name>
    <dbReference type="NCBI Taxonomy" id="2704465"/>
    <lineage>
        <taxon>Bacteria</taxon>
        <taxon>Pseudomonadati</taxon>
        <taxon>Bacteroidota</taxon>
        <taxon>Cytophagia</taxon>
        <taxon>Cytophagales</taxon>
        <taxon>Rhodocytophagaceae</taxon>
        <taxon>Rhodocytophaga</taxon>
    </lineage>
</organism>
<keyword evidence="4 8" id="KW-0812">Transmembrane</keyword>
<evidence type="ECO:0000256" key="8">
    <source>
        <dbReference type="PROSITE-ProRule" id="PRU01360"/>
    </source>
</evidence>
<evidence type="ECO:0000256" key="6">
    <source>
        <dbReference type="ARBA" id="ARBA00023136"/>
    </source>
</evidence>
<dbReference type="Pfam" id="PF00593">
    <property type="entry name" value="TonB_dep_Rec_b-barrel"/>
    <property type="match status" value="1"/>
</dbReference>
<dbReference type="InterPro" id="IPR039426">
    <property type="entry name" value="TonB-dep_rcpt-like"/>
</dbReference>
<dbReference type="InterPro" id="IPR036942">
    <property type="entry name" value="Beta-barrel_TonB_sf"/>
</dbReference>
<comment type="subcellular location">
    <subcellularLocation>
        <location evidence="1 8">Cell outer membrane</location>
        <topology evidence="1 8">Multi-pass membrane protein</topology>
    </subcellularLocation>
</comment>
<keyword evidence="5 9" id="KW-0798">TonB box</keyword>
<keyword evidence="12" id="KW-0675">Receptor</keyword>
<protein>
    <submittedName>
        <fullName evidence="12">TonB-dependent receptor</fullName>
    </submittedName>
</protein>
<keyword evidence="2 8" id="KW-0813">Transport</keyword>
<dbReference type="InterPro" id="IPR008969">
    <property type="entry name" value="CarboxyPept-like_regulatory"/>
</dbReference>
<dbReference type="KEGG" id="rhoz:GXP67_11065"/>
<dbReference type="NCBIfam" id="TIGR04057">
    <property type="entry name" value="SusC_RagA_signa"/>
    <property type="match status" value="1"/>
</dbReference>
<dbReference type="InterPro" id="IPR023997">
    <property type="entry name" value="TonB-dep_OMP_SusC/RagA_CS"/>
</dbReference>
<dbReference type="NCBIfam" id="TIGR04056">
    <property type="entry name" value="OMP_RagA_SusC"/>
    <property type="match status" value="1"/>
</dbReference>
<dbReference type="Pfam" id="PF13715">
    <property type="entry name" value="CarbopepD_reg_2"/>
    <property type="match status" value="1"/>
</dbReference>
<dbReference type="SUPFAM" id="SSF56935">
    <property type="entry name" value="Porins"/>
    <property type="match status" value="1"/>
</dbReference>
<dbReference type="Gene3D" id="2.40.170.20">
    <property type="entry name" value="TonB-dependent receptor, beta-barrel domain"/>
    <property type="match status" value="1"/>
</dbReference>
<dbReference type="InterPro" id="IPR000531">
    <property type="entry name" value="Beta-barrel_TonB"/>
</dbReference>
<evidence type="ECO:0000256" key="9">
    <source>
        <dbReference type="RuleBase" id="RU003357"/>
    </source>
</evidence>
<feature type="domain" description="TonB-dependent receptor plug" evidence="11">
    <location>
        <begin position="101"/>
        <end position="207"/>
    </location>
</feature>
<evidence type="ECO:0000256" key="4">
    <source>
        <dbReference type="ARBA" id="ARBA00022692"/>
    </source>
</evidence>
<dbReference type="GO" id="GO:0009279">
    <property type="term" value="C:cell outer membrane"/>
    <property type="evidence" value="ECO:0007669"/>
    <property type="project" value="UniProtKB-SubCell"/>
</dbReference>
<comment type="similarity">
    <text evidence="8 9">Belongs to the TonB-dependent receptor family.</text>
</comment>
<name>A0A6C0GXA0_9BACT</name>
<accession>A0A6C0GXA0</accession>
<dbReference type="EMBL" id="CP048222">
    <property type="protein sequence ID" value="QHT71970.1"/>
    <property type="molecule type" value="Genomic_DNA"/>
</dbReference>
<dbReference type="FunFam" id="2.170.130.10:FF:000008">
    <property type="entry name" value="SusC/RagA family TonB-linked outer membrane protein"/>
    <property type="match status" value="1"/>
</dbReference>
<evidence type="ECO:0000256" key="5">
    <source>
        <dbReference type="ARBA" id="ARBA00023077"/>
    </source>
</evidence>
<dbReference type="InterPro" id="IPR023996">
    <property type="entry name" value="TonB-dep_OMP_SusC/RagA"/>
</dbReference>
<evidence type="ECO:0000256" key="2">
    <source>
        <dbReference type="ARBA" id="ARBA00022448"/>
    </source>
</evidence>
<evidence type="ECO:0000313" key="12">
    <source>
        <dbReference type="EMBL" id="QHT71970.1"/>
    </source>
</evidence>
<dbReference type="Gene3D" id="2.170.130.10">
    <property type="entry name" value="TonB-dependent receptor, plug domain"/>
    <property type="match status" value="1"/>
</dbReference>
<proteinExistence type="inferred from homology"/>
<dbReference type="PROSITE" id="PS52016">
    <property type="entry name" value="TONB_DEPENDENT_REC_3"/>
    <property type="match status" value="1"/>
</dbReference>
<evidence type="ECO:0000256" key="1">
    <source>
        <dbReference type="ARBA" id="ARBA00004571"/>
    </source>
</evidence>
<sequence>MTSLYAIKAFAVSGKVSDENGDGMPGVNVLVKGSNVGTTTGGDGSYSLTAPDGNATLVFSYIGYTTEEVAINNRSTLDVALVPDVQSLSEVVVVGYGTVKKSDLTGSVASIKADKLLERNVTSVGQALQGRIAGVDVAMNTAAPGKFPKVRIRGINSINSSVDPLYVVDGVVGVNANALNPNDIESLEVLKDASATAIYGARGANGVIMITTKRGTRNRSSISYEGWGSYAVPASHVDRLNAKEFMDVYNTAFANAAKYDPQGFADGKYVPNNPLDFPNLFDANGNPLYDTDWEKEVYKPAWAQNHQLNLQGGAEKSTYGLSLGMTDQNGIMLNSGLKRYSARFTMDSDVKKWLTMGGSISITRTKQIEVDDANGGLNVPRMVFEAVPILPIKFPNGTWGRNRDWPGMEGGENPVRLATERQRTNNRIETLGDIYALFKIAPGLEFRSTFGYNLINEKRNFYSGRDLAQMSADQKGIADIWSRQRSYWQTENYLTWNKEINESNRFTAMVGLSWQEQNTEEYSAQTQNFIDDFFGWHNLGVGTVRSGIGSYDDRWALNSYFARFNYTLNDKYLFTLTGRADGSSRFGANNKYAFFPSAGVAWRISEEGFLKGNTTISNLKLRASAGSTGNQEISLFQSLQFLGTQEVLLGGNRQTAISRTSFGNPDLKWEVTNQFDIGLEVGLFNNRVELTADAYYKRTNDLLLGAPIPWSTGLGSVTQNIGSVENRGLEFALNTVNVQSDNFTWNTSINWSTFQNKILKLGVNNDDIFPGPWFLGQTNILRVGLPIGTFWGYKRLGTWGTAEADEAAKYGKLPGDLKWADLNNDGVIDGKDETAIGRMYPKWTMNISNTLTFKNFDFTFDIRFVQGADIVNATKHSVEDRQSIANSMATVLNAWRPDNQNTYIAQIRHYNAGYDTHMDDWWMEDGSFIRGQNFVLGYSLPASVIDRLKLQRLRLYASAQNLFLISDYSGYDPEAETFGGQLIQNIEFFQYPKPRTFNLGLNLTF</sequence>
<feature type="domain" description="TonB-dependent receptor-like beta-barrel" evidence="10">
    <location>
        <begin position="409"/>
        <end position="826"/>
    </location>
</feature>
<keyword evidence="13" id="KW-1185">Reference proteome</keyword>
<evidence type="ECO:0000256" key="7">
    <source>
        <dbReference type="ARBA" id="ARBA00023237"/>
    </source>
</evidence>
<gene>
    <name evidence="12" type="ORF">GXP67_11065</name>
</gene>
<dbReference type="InterPro" id="IPR012910">
    <property type="entry name" value="Plug_dom"/>
</dbReference>
<dbReference type="InterPro" id="IPR037066">
    <property type="entry name" value="Plug_dom_sf"/>
</dbReference>
<keyword evidence="3 8" id="KW-1134">Transmembrane beta strand</keyword>
<evidence type="ECO:0000259" key="10">
    <source>
        <dbReference type="Pfam" id="PF00593"/>
    </source>
</evidence>
<evidence type="ECO:0000259" key="11">
    <source>
        <dbReference type="Pfam" id="PF07715"/>
    </source>
</evidence>
<evidence type="ECO:0000313" key="13">
    <source>
        <dbReference type="Proteomes" id="UP000480178"/>
    </source>
</evidence>
<dbReference type="SUPFAM" id="SSF49464">
    <property type="entry name" value="Carboxypeptidase regulatory domain-like"/>
    <property type="match status" value="1"/>
</dbReference>
<reference evidence="12 13" key="1">
    <citation type="submission" date="2020-01" db="EMBL/GenBank/DDBJ databases">
        <authorList>
            <person name="Kim M.K."/>
        </authorList>
    </citation>
    <scope>NUCLEOTIDE SEQUENCE [LARGE SCALE GENOMIC DNA]</scope>
    <source>
        <strain evidence="12 13">172606-1</strain>
    </source>
</reference>
<keyword evidence="7 8" id="KW-0998">Cell outer membrane</keyword>
<dbReference type="AlphaFoldDB" id="A0A6C0GXA0"/>
<keyword evidence="6 8" id="KW-0472">Membrane</keyword>